<reference evidence="17" key="1">
    <citation type="submission" date="2020-05" db="UniProtKB">
        <authorList>
            <consortium name="EnsemblMetazoa"/>
        </authorList>
    </citation>
    <scope>IDENTIFICATION</scope>
    <source>
        <strain evidence="17">USDA</strain>
    </source>
</reference>
<keyword evidence="4 12" id="KW-0645">Protease</keyword>
<dbReference type="STRING" id="35570.A0A1I8NZK0"/>
<dbReference type="Gene3D" id="2.60.40.1730">
    <property type="entry name" value="tricorn interacting facor f3 domain"/>
    <property type="match status" value="1"/>
</dbReference>
<evidence type="ECO:0000259" key="14">
    <source>
        <dbReference type="Pfam" id="PF01433"/>
    </source>
</evidence>
<dbReference type="InterPro" id="IPR050344">
    <property type="entry name" value="Peptidase_M1_aminopeptidases"/>
</dbReference>
<feature type="active site" description="Proton acceptor" evidence="10">
    <location>
        <position position="351"/>
    </location>
</feature>
<dbReference type="KEGG" id="scac:106090274"/>
<keyword evidence="3" id="KW-0325">Glycoprotein</keyword>
<evidence type="ECO:0000256" key="4">
    <source>
        <dbReference type="ARBA" id="ARBA00022670"/>
    </source>
</evidence>
<keyword evidence="9" id="KW-0449">Lipoprotein</keyword>
<keyword evidence="6 12" id="KW-0378">Hydrolase</keyword>
<dbReference type="VEuPathDB" id="VectorBase:SCAU003481"/>
<dbReference type="CDD" id="cd09601">
    <property type="entry name" value="M1_APN-Q_like"/>
    <property type="match status" value="1"/>
</dbReference>
<feature type="site" description="Transition state stabilizer" evidence="11">
    <location>
        <position position="428"/>
    </location>
</feature>
<keyword evidence="12" id="KW-0031">Aminopeptidase</keyword>
<evidence type="ECO:0000256" key="11">
    <source>
        <dbReference type="PIRSR" id="PIRSR634016-4"/>
    </source>
</evidence>
<dbReference type="Gene3D" id="1.10.390.10">
    <property type="entry name" value="Neutral Protease Domain 2"/>
    <property type="match status" value="1"/>
</dbReference>
<dbReference type="Pfam" id="PF11838">
    <property type="entry name" value="ERAP1_C"/>
    <property type="match status" value="1"/>
</dbReference>
<evidence type="ECO:0000256" key="12">
    <source>
        <dbReference type="RuleBase" id="RU364040"/>
    </source>
</evidence>
<gene>
    <name evidence="17" type="primary">106090274</name>
</gene>
<evidence type="ECO:0000256" key="3">
    <source>
        <dbReference type="ARBA" id="ARBA00022622"/>
    </source>
</evidence>
<dbReference type="InterPro" id="IPR001930">
    <property type="entry name" value="Peptidase_M1"/>
</dbReference>
<feature type="signal peptide" evidence="13">
    <location>
        <begin position="1"/>
        <end position="20"/>
    </location>
</feature>
<dbReference type="Pfam" id="PF01433">
    <property type="entry name" value="Peptidase_M1"/>
    <property type="match status" value="1"/>
</dbReference>
<dbReference type="PANTHER" id="PTHR11533:SF18">
    <property type="entry name" value="FI02158P"/>
    <property type="match status" value="1"/>
</dbReference>
<evidence type="ECO:0000256" key="6">
    <source>
        <dbReference type="ARBA" id="ARBA00022801"/>
    </source>
</evidence>
<dbReference type="Proteomes" id="UP000095300">
    <property type="component" value="Unassembled WGS sequence"/>
</dbReference>
<evidence type="ECO:0000256" key="5">
    <source>
        <dbReference type="ARBA" id="ARBA00022723"/>
    </source>
</evidence>
<sequence length="933" mass="108479">MGTKAISLKVLLSLVLCTYAAKIKRSIDLSASHALIQDVRLPMDILPTGYEIDIRPNLEDSSFSGSIKINMSWTKPTRTISLHAHYDLQINDRSIKLTKKTWESGNETASEEYIKILRGDRLPKKTVYIVYLKDTIKECSQCELAMEFEGGIWKTNEGIFKGTYISDDGEENTYLATYMRPNNARRLFPCFDEPGFKVPFKVSIARPRNFVTLFNTQLLKTEELDATKPNLDYVVDHFEVTPPMSTFTFGFVISQLKKIDFPMEYASGENKLQINIWASKKNASKFEDTFSKLTRLYNYMEEYFNSSLPLSKIDVIAIPELPLMHPSDNWGLILFKETELLNLGYYHLAQELIYQWLGSWITLEWWSDIHVNKALTSFLAANFVFQIDSGKEFNGKYPMTILYSLYYEFSKRYPHSRITGMKQESTSYKIELFIRMLNYTLGHDSLRAGIENFMASRHFKTFSSNDLWNALTVQSLLDKTLPSHNNVTDIANSWISKNRLPSISVQRDYAGKRATVTQKVYLRERPHDVPEQDKMLWWIPLVFIEENNLNFSYTRPIEWMPYKRDLILNNMPADDKFVIVNPEEIGPFPVNYDIKNWNMLSSFLQTNLGLSSIPALTRAKLLHDAWNLAYAGDLSFATAFNMTLFMQLERDPIVWNPVFTFIDHIGRHIDGSDVHEQFQAYIRHILTPLYLELSEQKNNLEIWHTELLSMAETFLCRAGYTICVEEAQQAFKQWMESDMADEKFMISNKYICPALKWGTMEEWQFGLMRVINFPKSRIQSERTYLLKNLAGCPVQSEKIVYLLNIAIIERNANFTENDIILIFNMLNRGSGGNKILLNFLSNNWSTIRNRFENKTNLWDSLISSATGSFTTDEGYKMVKTLFDEHRNEFGSALHIIEKSLKNIQEEAKWSEENLPVIENWLTEFFHKNHPKDE</sequence>
<dbReference type="PANTHER" id="PTHR11533">
    <property type="entry name" value="PROTEASE M1 ZINC METALLOPROTEASE"/>
    <property type="match status" value="1"/>
</dbReference>
<evidence type="ECO:0000256" key="2">
    <source>
        <dbReference type="ARBA" id="ARBA00010136"/>
    </source>
</evidence>
<evidence type="ECO:0000256" key="1">
    <source>
        <dbReference type="ARBA" id="ARBA00004609"/>
    </source>
</evidence>
<dbReference type="SUPFAM" id="SSF55486">
    <property type="entry name" value="Metalloproteases ('zincins'), catalytic domain"/>
    <property type="match status" value="1"/>
</dbReference>
<keyword evidence="3" id="KW-0336">GPI-anchor</keyword>
<evidence type="ECO:0000256" key="10">
    <source>
        <dbReference type="PIRSR" id="PIRSR634016-1"/>
    </source>
</evidence>
<evidence type="ECO:0000256" key="13">
    <source>
        <dbReference type="SAM" id="SignalP"/>
    </source>
</evidence>
<dbReference type="EC" id="3.4.11.-" evidence="12"/>
<evidence type="ECO:0000256" key="8">
    <source>
        <dbReference type="ARBA" id="ARBA00023049"/>
    </source>
</evidence>
<dbReference type="GO" id="GO:0004177">
    <property type="term" value="F:aminopeptidase activity"/>
    <property type="evidence" value="ECO:0007669"/>
    <property type="project" value="UniProtKB-KW"/>
</dbReference>
<dbReference type="AlphaFoldDB" id="A0A1I8NZK0"/>
<evidence type="ECO:0000256" key="9">
    <source>
        <dbReference type="ARBA" id="ARBA00023288"/>
    </source>
</evidence>
<dbReference type="GO" id="GO:0005886">
    <property type="term" value="C:plasma membrane"/>
    <property type="evidence" value="ECO:0007669"/>
    <property type="project" value="UniProtKB-SubCell"/>
</dbReference>
<dbReference type="Pfam" id="PF17900">
    <property type="entry name" value="Peptidase_M1_N"/>
    <property type="match status" value="1"/>
</dbReference>
<dbReference type="GO" id="GO:0008270">
    <property type="term" value="F:zinc ion binding"/>
    <property type="evidence" value="ECO:0007669"/>
    <property type="project" value="UniProtKB-UniRule"/>
</dbReference>
<keyword evidence="3" id="KW-0472">Membrane</keyword>
<comment type="similarity">
    <text evidence="2 12">Belongs to the peptidase M1 family.</text>
</comment>
<dbReference type="PRINTS" id="PR00756">
    <property type="entry name" value="ALADIPTASE"/>
</dbReference>
<dbReference type="FunFam" id="2.60.40.1910:FF:000013">
    <property type="entry name" value="Aminopeptidase"/>
    <property type="match status" value="1"/>
</dbReference>
<keyword evidence="7 12" id="KW-0862">Zinc</keyword>
<dbReference type="InterPro" id="IPR042097">
    <property type="entry name" value="Aminopeptidase_N-like_N_sf"/>
</dbReference>
<keyword evidence="13" id="KW-0732">Signal</keyword>
<comment type="cofactor">
    <cofactor evidence="12">
        <name>Zn(2+)</name>
        <dbReference type="ChEBI" id="CHEBI:29105"/>
    </cofactor>
    <text evidence="12">Binds 1 zinc ion per subunit.</text>
</comment>
<evidence type="ECO:0000313" key="18">
    <source>
        <dbReference type="Proteomes" id="UP000095300"/>
    </source>
</evidence>
<dbReference type="GO" id="GO:0008237">
    <property type="term" value="F:metallopeptidase activity"/>
    <property type="evidence" value="ECO:0007669"/>
    <property type="project" value="UniProtKB-KW"/>
</dbReference>
<keyword evidence="8 12" id="KW-0482">Metalloprotease</keyword>
<dbReference type="InterPro" id="IPR027268">
    <property type="entry name" value="Peptidase_M4/M1_CTD_sf"/>
</dbReference>
<dbReference type="InterPro" id="IPR034016">
    <property type="entry name" value="M1_APN-typ"/>
</dbReference>
<name>A0A1I8NZK0_STOCA</name>
<dbReference type="FunFam" id="1.25.50.20:FF:000005">
    <property type="entry name" value="Aminopeptidase N-like protein"/>
    <property type="match status" value="1"/>
</dbReference>
<protein>
    <recommendedName>
        <fullName evidence="12">Aminopeptidase</fullName>
        <ecNumber evidence="12">3.4.11.-</ecNumber>
    </recommendedName>
</protein>
<dbReference type="Gene3D" id="1.25.50.20">
    <property type="match status" value="1"/>
</dbReference>
<feature type="chain" id="PRO_5009325738" description="Aminopeptidase" evidence="13">
    <location>
        <begin position="21"/>
        <end position="933"/>
    </location>
</feature>
<dbReference type="GO" id="GO:0005737">
    <property type="term" value="C:cytoplasm"/>
    <property type="evidence" value="ECO:0007669"/>
    <property type="project" value="TreeGrafter"/>
</dbReference>
<accession>A0A1I8NZK0</accession>
<evidence type="ECO:0000259" key="15">
    <source>
        <dbReference type="Pfam" id="PF11838"/>
    </source>
</evidence>
<dbReference type="EnsemblMetazoa" id="SCAU003481-RA">
    <property type="protein sequence ID" value="SCAU003481-PA"/>
    <property type="gene ID" value="SCAU003481"/>
</dbReference>
<dbReference type="InterPro" id="IPR024571">
    <property type="entry name" value="ERAP1-like_C_dom"/>
</dbReference>
<organism evidence="17 18">
    <name type="scientific">Stomoxys calcitrans</name>
    <name type="common">Stable fly</name>
    <name type="synonym">Conops calcitrans</name>
    <dbReference type="NCBI Taxonomy" id="35570"/>
    <lineage>
        <taxon>Eukaryota</taxon>
        <taxon>Metazoa</taxon>
        <taxon>Ecdysozoa</taxon>
        <taxon>Arthropoda</taxon>
        <taxon>Hexapoda</taxon>
        <taxon>Insecta</taxon>
        <taxon>Pterygota</taxon>
        <taxon>Neoptera</taxon>
        <taxon>Endopterygota</taxon>
        <taxon>Diptera</taxon>
        <taxon>Brachycera</taxon>
        <taxon>Muscomorpha</taxon>
        <taxon>Muscoidea</taxon>
        <taxon>Muscidae</taxon>
        <taxon>Stomoxys</taxon>
    </lineage>
</organism>
<keyword evidence="5 12" id="KW-0479">Metal-binding</keyword>
<proteinExistence type="inferred from homology"/>
<evidence type="ECO:0000259" key="16">
    <source>
        <dbReference type="Pfam" id="PF17900"/>
    </source>
</evidence>
<keyword evidence="18" id="KW-1185">Reference proteome</keyword>
<feature type="domain" description="Peptidase M1 membrane alanine aminopeptidase" evidence="14">
    <location>
        <begin position="293"/>
        <end position="494"/>
    </location>
</feature>
<evidence type="ECO:0000256" key="7">
    <source>
        <dbReference type="ARBA" id="ARBA00022833"/>
    </source>
</evidence>
<feature type="domain" description="Aminopeptidase N-like N-terminal" evidence="16">
    <location>
        <begin position="47"/>
        <end position="247"/>
    </location>
</feature>
<dbReference type="InterPro" id="IPR014782">
    <property type="entry name" value="Peptidase_M1_dom"/>
</dbReference>
<dbReference type="GO" id="GO:0006508">
    <property type="term" value="P:proteolysis"/>
    <property type="evidence" value="ECO:0007669"/>
    <property type="project" value="UniProtKB-KW"/>
</dbReference>
<dbReference type="OrthoDB" id="8182982at2759"/>
<dbReference type="InterPro" id="IPR045357">
    <property type="entry name" value="Aminopeptidase_N-like_N"/>
</dbReference>
<feature type="domain" description="ERAP1-like C-terminal" evidence="15">
    <location>
        <begin position="577"/>
        <end position="904"/>
    </location>
</feature>
<comment type="subcellular location">
    <subcellularLocation>
        <location evidence="1">Cell membrane</location>
        <topology evidence="1">Lipid-anchor</topology>
        <topology evidence="1">GPI-anchor</topology>
    </subcellularLocation>
</comment>
<dbReference type="SUPFAM" id="SSF63737">
    <property type="entry name" value="Leukotriene A4 hydrolase N-terminal domain"/>
    <property type="match status" value="1"/>
</dbReference>
<dbReference type="GO" id="GO:0005615">
    <property type="term" value="C:extracellular space"/>
    <property type="evidence" value="ECO:0007669"/>
    <property type="project" value="TreeGrafter"/>
</dbReference>
<dbReference type="Gene3D" id="2.60.40.1910">
    <property type="match status" value="1"/>
</dbReference>
<evidence type="ECO:0000313" key="17">
    <source>
        <dbReference type="EnsemblMetazoa" id="SCAU003481-PA"/>
    </source>
</evidence>
<dbReference type="GO" id="GO:0098552">
    <property type="term" value="C:side of membrane"/>
    <property type="evidence" value="ECO:0007669"/>
    <property type="project" value="UniProtKB-KW"/>
</dbReference>